<accession>A0A9Q1C791</accession>
<comment type="caution">
    <text evidence="1">The sequence shown here is derived from an EMBL/GenBank/DDBJ whole genome shotgun (WGS) entry which is preliminary data.</text>
</comment>
<sequence length="308" mass="36035">MKRVEYNADGNYIAISVEIESQDFSILSIYGPNRDSPNFYHHLRDIQGELNDTFVILGGDWNCVLDPSLDCDGYLHDNNPMARKAIFNMLNDYDLSDPYRVIHANRKGYTWRKLNPLKQARLDYFLVSKELLFFLDFVDIGLGYRTDHSLVQIKFVLNNQSPGRSYWKFNTSLLRDTMYINLVRDVIRKTVSNYVVTPINVKNLETIPKAHLQFRICDSLFLEILLMNIREKSISYSSWRKKELIKKEQKLVDEIESLQVNLTEESVNIMQDKKNLLESIPRQSLEGVLLRVRARWYVVGEKPVISCL</sequence>
<evidence type="ECO:0000313" key="1">
    <source>
        <dbReference type="EMBL" id="KAJ8039503.1"/>
    </source>
</evidence>
<evidence type="ECO:0000313" key="2">
    <source>
        <dbReference type="Proteomes" id="UP001152320"/>
    </source>
</evidence>
<dbReference type="EMBL" id="JAIZAY010000007">
    <property type="protein sequence ID" value="KAJ8039503.1"/>
    <property type="molecule type" value="Genomic_DNA"/>
</dbReference>
<proteinExistence type="predicted"/>
<keyword evidence="2" id="KW-1185">Reference proteome</keyword>
<name>A0A9Q1C791_HOLLE</name>
<dbReference type="CDD" id="cd09076">
    <property type="entry name" value="L1-EN"/>
    <property type="match status" value="1"/>
</dbReference>
<dbReference type="Proteomes" id="UP001152320">
    <property type="component" value="Chromosome 7"/>
</dbReference>
<dbReference type="SUPFAM" id="SSF56219">
    <property type="entry name" value="DNase I-like"/>
    <property type="match status" value="1"/>
</dbReference>
<dbReference type="AlphaFoldDB" id="A0A9Q1C791"/>
<dbReference type="Gene3D" id="3.60.10.10">
    <property type="entry name" value="Endonuclease/exonuclease/phosphatase"/>
    <property type="match status" value="1"/>
</dbReference>
<dbReference type="OrthoDB" id="8961218at2759"/>
<organism evidence="1 2">
    <name type="scientific">Holothuria leucospilota</name>
    <name type="common">Black long sea cucumber</name>
    <name type="synonym">Mertensiothuria leucospilota</name>
    <dbReference type="NCBI Taxonomy" id="206669"/>
    <lineage>
        <taxon>Eukaryota</taxon>
        <taxon>Metazoa</taxon>
        <taxon>Echinodermata</taxon>
        <taxon>Eleutherozoa</taxon>
        <taxon>Echinozoa</taxon>
        <taxon>Holothuroidea</taxon>
        <taxon>Aspidochirotacea</taxon>
        <taxon>Aspidochirotida</taxon>
        <taxon>Holothuriidae</taxon>
        <taxon>Holothuria</taxon>
    </lineage>
</organism>
<protein>
    <submittedName>
        <fullName evidence="1">LINE-1 retrotransposable element ORF2 protein</fullName>
    </submittedName>
</protein>
<reference evidence="1" key="1">
    <citation type="submission" date="2021-10" db="EMBL/GenBank/DDBJ databases">
        <title>Tropical sea cucumber genome reveals ecological adaptation and Cuvierian tubules defense mechanism.</title>
        <authorList>
            <person name="Chen T."/>
        </authorList>
    </citation>
    <scope>NUCLEOTIDE SEQUENCE</scope>
    <source>
        <strain evidence="1">Nanhai2018</strain>
        <tissue evidence="1">Muscle</tissue>
    </source>
</reference>
<gene>
    <name evidence="1" type="ORF">HOLleu_17248</name>
</gene>
<dbReference type="InterPro" id="IPR036691">
    <property type="entry name" value="Endo/exonu/phosph_ase_sf"/>
</dbReference>